<dbReference type="RefSeq" id="XP_015595575.1">
    <property type="nucleotide sequence ID" value="XM_015740089.2"/>
</dbReference>
<reference evidence="3" key="1">
    <citation type="submission" date="2025-08" db="UniProtKB">
        <authorList>
            <consortium name="RefSeq"/>
        </authorList>
    </citation>
    <scope>IDENTIFICATION</scope>
</reference>
<gene>
    <name evidence="3" type="primary">LOC107267898</name>
</gene>
<keyword evidence="1" id="KW-1133">Transmembrane helix</keyword>
<evidence type="ECO:0000256" key="1">
    <source>
        <dbReference type="SAM" id="Phobius"/>
    </source>
</evidence>
<sequence length="66" mass="7071">MVQILELSIALTGLRGGGTDSMKSILVNQGQPKCTARSDQTTLVFIVEILRASLAFLSAISLPWIP</sequence>
<accession>A0AAJ7BWM4</accession>
<keyword evidence="1" id="KW-0812">Transmembrane</keyword>
<keyword evidence="1" id="KW-0472">Membrane</keyword>
<name>A0AAJ7BWM4_CEPCN</name>
<keyword evidence="2" id="KW-1185">Reference proteome</keyword>
<organism evidence="2 3">
    <name type="scientific">Cephus cinctus</name>
    <name type="common">Wheat stem sawfly</name>
    <dbReference type="NCBI Taxonomy" id="211228"/>
    <lineage>
        <taxon>Eukaryota</taxon>
        <taxon>Metazoa</taxon>
        <taxon>Ecdysozoa</taxon>
        <taxon>Arthropoda</taxon>
        <taxon>Hexapoda</taxon>
        <taxon>Insecta</taxon>
        <taxon>Pterygota</taxon>
        <taxon>Neoptera</taxon>
        <taxon>Endopterygota</taxon>
        <taxon>Hymenoptera</taxon>
        <taxon>Cephoidea</taxon>
        <taxon>Cephidae</taxon>
        <taxon>Cephus</taxon>
    </lineage>
</organism>
<protein>
    <submittedName>
        <fullName evidence="3">Uncharacterized protein LOC107267898 isoform X2</fullName>
    </submittedName>
</protein>
<evidence type="ECO:0000313" key="2">
    <source>
        <dbReference type="Proteomes" id="UP000694920"/>
    </source>
</evidence>
<dbReference type="Proteomes" id="UP000694920">
    <property type="component" value="Unplaced"/>
</dbReference>
<evidence type="ECO:0000313" key="3">
    <source>
        <dbReference type="RefSeq" id="XP_015595575.1"/>
    </source>
</evidence>
<dbReference type="GeneID" id="107267898"/>
<dbReference type="AlphaFoldDB" id="A0AAJ7BWM4"/>
<proteinExistence type="predicted"/>
<feature type="transmembrane region" description="Helical" evidence="1">
    <location>
        <begin position="43"/>
        <end position="65"/>
    </location>
</feature>